<dbReference type="Gene3D" id="2.30.38.10">
    <property type="entry name" value="Luciferase, Domain 3"/>
    <property type="match status" value="1"/>
</dbReference>
<evidence type="ECO:0000313" key="6">
    <source>
        <dbReference type="EMBL" id="NKY30159.1"/>
    </source>
</evidence>
<dbReference type="InterPro" id="IPR025110">
    <property type="entry name" value="AMP-bd_C"/>
</dbReference>
<dbReference type="Pfam" id="PF00668">
    <property type="entry name" value="Condensation"/>
    <property type="match status" value="2"/>
</dbReference>
<dbReference type="GO" id="GO:0005829">
    <property type="term" value="C:cytosol"/>
    <property type="evidence" value="ECO:0007669"/>
    <property type="project" value="TreeGrafter"/>
</dbReference>
<dbReference type="PROSITE" id="PS00455">
    <property type="entry name" value="AMP_BINDING"/>
    <property type="match status" value="1"/>
</dbReference>
<organism evidence="6 7">
    <name type="scientific">Nocardia gamkensis</name>
    <dbReference type="NCBI Taxonomy" id="352869"/>
    <lineage>
        <taxon>Bacteria</taxon>
        <taxon>Bacillati</taxon>
        <taxon>Actinomycetota</taxon>
        <taxon>Actinomycetes</taxon>
        <taxon>Mycobacteriales</taxon>
        <taxon>Nocardiaceae</taxon>
        <taxon>Nocardia</taxon>
    </lineage>
</organism>
<dbReference type="InterPro" id="IPR036736">
    <property type="entry name" value="ACP-like_sf"/>
</dbReference>
<dbReference type="GO" id="GO:0003824">
    <property type="term" value="F:catalytic activity"/>
    <property type="evidence" value="ECO:0007669"/>
    <property type="project" value="InterPro"/>
</dbReference>
<dbReference type="FunFam" id="3.40.50.980:FF:000001">
    <property type="entry name" value="Non-ribosomal peptide synthetase"/>
    <property type="match status" value="1"/>
</dbReference>
<dbReference type="FunFam" id="3.40.50.12780:FF:000012">
    <property type="entry name" value="Non-ribosomal peptide synthetase"/>
    <property type="match status" value="1"/>
</dbReference>
<feature type="region of interest" description="Disordered" evidence="4">
    <location>
        <begin position="16"/>
        <end position="39"/>
    </location>
</feature>
<dbReference type="Pfam" id="PF13193">
    <property type="entry name" value="AMP-binding_C"/>
    <property type="match status" value="1"/>
</dbReference>
<keyword evidence="7" id="KW-1185">Reference proteome</keyword>
<dbReference type="PROSITE" id="PS00012">
    <property type="entry name" value="PHOSPHOPANTETHEINE"/>
    <property type="match status" value="2"/>
</dbReference>
<comment type="caution">
    <text evidence="6">The sequence shown here is derived from an EMBL/GenBank/DDBJ whole genome shotgun (WGS) entry which is preliminary data.</text>
</comment>
<dbReference type="SUPFAM" id="SSF47336">
    <property type="entry name" value="ACP-like"/>
    <property type="match status" value="2"/>
</dbReference>
<gene>
    <name evidence="6" type="ORF">HGB38_28680</name>
</gene>
<proteinExistence type="predicted"/>
<feature type="domain" description="Carrier" evidence="5">
    <location>
        <begin position="1574"/>
        <end position="1648"/>
    </location>
</feature>
<dbReference type="FunFam" id="3.30.300.30:FF:000010">
    <property type="entry name" value="Enterobactin synthetase component F"/>
    <property type="match status" value="1"/>
</dbReference>
<dbReference type="Gene3D" id="1.10.1200.10">
    <property type="entry name" value="ACP-like"/>
    <property type="match status" value="2"/>
</dbReference>
<dbReference type="UniPathway" id="UPA00011"/>
<dbReference type="RefSeq" id="WP_062971888.1">
    <property type="nucleotide sequence ID" value="NZ_JAAXOS010000016.1"/>
</dbReference>
<keyword evidence="2" id="KW-0596">Phosphopantetheine</keyword>
<dbReference type="SUPFAM" id="SSF56801">
    <property type="entry name" value="Acetyl-CoA synthetase-like"/>
    <property type="match status" value="1"/>
</dbReference>
<dbReference type="Pfam" id="PF00550">
    <property type="entry name" value="PP-binding"/>
    <property type="match status" value="2"/>
</dbReference>
<dbReference type="InterPro" id="IPR009081">
    <property type="entry name" value="PP-bd_ACP"/>
</dbReference>
<dbReference type="PROSITE" id="PS50075">
    <property type="entry name" value="CARRIER"/>
    <property type="match status" value="2"/>
</dbReference>
<dbReference type="InterPro" id="IPR045851">
    <property type="entry name" value="AMP-bd_C_sf"/>
</dbReference>
<dbReference type="InterPro" id="IPR010071">
    <property type="entry name" value="AA_adenyl_dom"/>
</dbReference>
<dbReference type="FunFam" id="2.30.38.10:FF:000001">
    <property type="entry name" value="Non-ribosomal peptide synthetase PvdI"/>
    <property type="match status" value="1"/>
</dbReference>
<dbReference type="CDD" id="cd05930">
    <property type="entry name" value="A_NRPS"/>
    <property type="match status" value="1"/>
</dbReference>
<dbReference type="GO" id="GO:0043041">
    <property type="term" value="P:amino acid activation for nonribosomal peptide biosynthetic process"/>
    <property type="evidence" value="ECO:0007669"/>
    <property type="project" value="TreeGrafter"/>
</dbReference>
<dbReference type="PANTHER" id="PTHR45527">
    <property type="entry name" value="NONRIBOSOMAL PEPTIDE SYNTHETASE"/>
    <property type="match status" value="1"/>
</dbReference>
<sequence length="1689" mass="184560">MADDILERRKQLLQRRLREQGVQASPPEQAVPARRAGEPSPLSAAQQRMWFLQRLDPSDTTLNVCVAYRLDGLADPERLQAAFATVVARHEVLRTTYHAGDDGEPYQVSRDDAVLTWQRHDLTDLPDNVLSRRVEVLARREFARPFDLSTELPLRPTLIRVGAHSYVLVLVVHHIGWDDDSWPVFFTELNAAYRDADALPEVRAQYVDVEVLGRSEDDQSAGLEFWRSALTPLPERLELPSRRAGGAGSKNADRVVRALPPELMDLVASTGRTHSATPYMVLLAGFQALVHRYTAATDFLVSMPVTNRRDARAEALIGYFGYTLLLRATPRGADTFAALLDRTRETVVGAFTHQDVGVDRVVQAVGPERVAGSDAMAQLVQLSFGVRGAANGFDLPGIEASELDLGSVVAQEPLGLMVVQDGAGARVEATYLIDELERSLVAQLLDHYVQILDSALRDPARRLRDLDLLGATEREHLLAISHGTLVDEQPTTMIAMFERQVGATPENIAIASDEVELSYRALNARANRLAHWLIQRGVGPEDLVALRMATSVEFVVAILAVQKAGAAYLPIDPAYPAERTEYLLDDARPELTLDAVTVAAAEQEAATLPDRDPVDADRATPLHPSNTAYVIYTSGSTGKPKGVPVPHDAIAEHLSGFNAEWDLTPQDRVLQSTSVSFDASLLDIFVTLTAGARVVIPKANAYRDIPYVADLVTRHGVTVLHMVPSMLATFLVLPEVNDWRTLRRVPVGGEALPGEVADRFAAQFDAELRNHYGPTEAVVCSAHMEVEGPQGTGIVPIGLPNRNVHLYLLDDAMQLVPSGVVGEIYLGGRQLARGYLNRPGLTAERFVADPFLAGGRLYRTGDLARRNAAGEIEFIGRADEQVKVRGHRIELGEVEATVTDHPSVAHCVVIVAEHEMLGPVLAAYIVAAPGARVDLDEVRAHVAATLPEYMVPSAFAVIDEVPLTAHGKLDKRALPAPAFAEARAYREPRTPTEVRVAGLFATLFTRERVGADDSFFELGGHSLLAARLITMIRAEFGIEIDMRVPFDKPTVTALAAHLVAAFRDEFDIDLDEVDAFDEDEAAEPAPVVEARAAKPELVRRQRPERIPLSYSQRVYWLQRRLEGAIDGENVSYPVRFDGPLDVDALRAAIDDVVARHESLRTTFPEHDGTPYQLVAAPAPVPVPLVDISGGGDVDAELQRELAADWDYVFDLAAEPMVRLRVLRLDERTHVLSILMHHIIADMRSCQIFLDDLTLAYRARLDGAAPGWAELPIQFADFAIWQREIFDRGPDREVSAYGQAQLDYWRKTLDGLPDEIAVAHDHPRPPVLGRNGLSAARVLPATTWNALRARADEVGATEFMLCQAVSAAVVNILGGGEDVAIGAAVANRIGRTTDELVGLFANVVVMRHNVSGDPTPRTMLERVRNAALDAISHQGVPFERLVESLNPARSLSRNPLFQVMMHFRHRPVPVPFTADGSTMLTGIAGYYDVSFMDFHLDYSVETNGDLVARVVVNPDLYLAETGEIFADVLVGVLRAFAEQPDLALGELDILPEGWDTSRSVVRHAAAAALESGYVAPRTETERTLAAILEELLDITEVGREDGFFGLGGDSVIAIKWAARAAEAGLPLSPQMIFEFFTIADLAAAVDEAIANPPETLPDDPVDEQEHAPMSASGLDADALAALQSSWAAQR</sequence>
<protein>
    <submittedName>
        <fullName evidence="6">Non-ribosomal peptide synthetase</fullName>
    </submittedName>
</protein>
<evidence type="ECO:0000259" key="5">
    <source>
        <dbReference type="PROSITE" id="PS50075"/>
    </source>
</evidence>
<reference evidence="6 7" key="1">
    <citation type="submission" date="2020-04" db="EMBL/GenBank/DDBJ databases">
        <title>MicrobeNet Type strains.</title>
        <authorList>
            <person name="Nicholson A.C."/>
        </authorList>
    </citation>
    <scope>NUCLEOTIDE SEQUENCE [LARGE SCALE GENOMIC DNA]</scope>
    <source>
        <strain evidence="6 7">DSM 44956</strain>
    </source>
</reference>
<dbReference type="NCBIfam" id="TIGR01733">
    <property type="entry name" value="AA-adenyl-dom"/>
    <property type="match status" value="1"/>
</dbReference>
<feature type="domain" description="Carrier" evidence="5">
    <location>
        <begin position="987"/>
        <end position="1062"/>
    </location>
</feature>
<dbReference type="SUPFAM" id="SSF52777">
    <property type="entry name" value="CoA-dependent acyltransferases"/>
    <property type="match status" value="4"/>
</dbReference>
<dbReference type="SMART" id="SM00823">
    <property type="entry name" value="PKS_PP"/>
    <property type="match status" value="2"/>
</dbReference>
<dbReference type="Pfam" id="PF00501">
    <property type="entry name" value="AMP-binding"/>
    <property type="match status" value="1"/>
</dbReference>
<dbReference type="InterPro" id="IPR020845">
    <property type="entry name" value="AMP-binding_CS"/>
</dbReference>
<dbReference type="Gene3D" id="3.30.559.30">
    <property type="entry name" value="Nonribosomal peptide synthetase, condensation domain"/>
    <property type="match status" value="2"/>
</dbReference>
<dbReference type="InterPro" id="IPR000873">
    <property type="entry name" value="AMP-dep_synth/lig_dom"/>
</dbReference>
<evidence type="ECO:0000256" key="3">
    <source>
        <dbReference type="ARBA" id="ARBA00022553"/>
    </source>
</evidence>
<evidence type="ECO:0000256" key="2">
    <source>
        <dbReference type="ARBA" id="ARBA00022450"/>
    </source>
</evidence>
<dbReference type="InterPro" id="IPR023213">
    <property type="entry name" value="CAT-like_dom_sf"/>
</dbReference>
<evidence type="ECO:0000313" key="7">
    <source>
        <dbReference type="Proteomes" id="UP000540698"/>
    </source>
</evidence>
<feature type="region of interest" description="Disordered" evidence="4">
    <location>
        <begin position="1650"/>
        <end position="1672"/>
    </location>
</feature>
<dbReference type="Gene3D" id="3.30.559.10">
    <property type="entry name" value="Chloramphenicol acetyltransferase-like domain"/>
    <property type="match status" value="2"/>
</dbReference>
<dbReference type="GO" id="GO:0008610">
    <property type="term" value="P:lipid biosynthetic process"/>
    <property type="evidence" value="ECO:0007669"/>
    <property type="project" value="UniProtKB-ARBA"/>
</dbReference>
<dbReference type="EMBL" id="JAAXOS010000016">
    <property type="protein sequence ID" value="NKY30159.1"/>
    <property type="molecule type" value="Genomic_DNA"/>
</dbReference>
<dbReference type="Proteomes" id="UP000540698">
    <property type="component" value="Unassembled WGS sequence"/>
</dbReference>
<evidence type="ECO:0000256" key="4">
    <source>
        <dbReference type="SAM" id="MobiDB-lite"/>
    </source>
</evidence>
<dbReference type="GO" id="GO:0044550">
    <property type="term" value="P:secondary metabolite biosynthetic process"/>
    <property type="evidence" value="ECO:0007669"/>
    <property type="project" value="UniProtKB-ARBA"/>
</dbReference>
<dbReference type="Gene3D" id="3.30.300.30">
    <property type="match status" value="1"/>
</dbReference>
<keyword evidence="3" id="KW-0597">Phosphoprotein</keyword>
<name>A0A7X6R633_9NOCA</name>
<dbReference type="GO" id="GO:0031177">
    <property type="term" value="F:phosphopantetheine binding"/>
    <property type="evidence" value="ECO:0007669"/>
    <property type="project" value="InterPro"/>
</dbReference>
<evidence type="ECO:0000256" key="1">
    <source>
        <dbReference type="ARBA" id="ARBA00001957"/>
    </source>
</evidence>
<comment type="cofactor">
    <cofactor evidence="1">
        <name>pantetheine 4'-phosphate</name>
        <dbReference type="ChEBI" id="CHEBI:47942"/>
    </cofactor>
</comment>
<dbReference type="InterPro" id="IPR001242">
    <property type="entry name" value="Condensation_dom"/>
</dbReference>
<dbReference type="Gene3D" id="3.40.50.980">
    <property type="match status" value="2"/>
</dbReference>
<dbReference type="InterPro" id="IPR020806">
    <property type="entry name" value="PKS_PP-bd"/>
</dbReference>
<dbReference type="CDD" id="cd19531">
    <property type="entry name" value="LCL_NRPS-like"/>
    <property type="match status" value="1"/>
</dbReference>
<dbReference type="InterPro" id="IPR006162">
    <property type="entry name" value="Ppantetheine_attach_site"/>
</dbReference>
<dbReference type="PANTHER" id="PTHR45527:SF1">
    <property type="entry name" value="FATTY ACID SYNTHASE"/>
    <property type="match status" value="1"/>
</dbReference>
<accession>A0A7X6R633</accession>